<dbReference type="Proteomes" id="UP000279968">
    <property type="component" value="Unassembled WGS sequence"/>
</dbReference>
<organism evidence="2 3">
    <name type="scientific">Micromonospora costi</name>
    <dbReference type="NCBI Taxonomy" id="1530042"/>
    <lineage>
        <taxon>Bacteria</taxon>
        <taxon>Bacillati</taxon>
        <taxon>Actinomycetota</taxon>
        <taxon>Actinomycetes</taxon>
        <taxon>Micromonosporales</taxon>
        <taxon>Micromonosporaceae</taxon>
        <taxon>Micromonospora</taxon>
    </lineage>
</organism>
<proteinExistence type="predicted"/>
<dbReference type="Gene3D" id="2.120.10.30">
    <property type="entry name" value="TolB, C-terminal domain"/>
    <property type="match status" value="1"/>
</dbReference>
<reference evidence="2 3" key="1">
    <citation type="journal article" date="2015" name="Int. J. Syst. Evol. Microbiol.">
        <title>Micromonospora costi sp. nov., isolated from a leaf of Costus speciosus.</title>
        <authorList>
            <person name="Thawai C."/>
        </authorList>
    </citation>
    <scope>NUCLEOTIDE SEQUENCE [LARGE SCALE GENOMIC DNA]</scope>
    <source>
        <strain evidence="2 3">CS1-12</strain>
    </source>
</reference>
<evidence type="ECO:0008006" key="4">
    <source>
        <dbReference type="Google" id="ProtNLM"/>
    </source>
</evidence>
<evidence type="ECO:0000256" key="1">
    <source>
        <dbReference type="SAM" id="Phobius"/>
    </source>
</evidence>
<sequence>MTGRVGGLGPRARLGVLAVVLLVATVGAGGFVWRVHREQAAVRTSATGAPTRRNLAGVRDVPHLVFRNTALGTDYGRVALVPLSAPDGPRAVTPASCERVHATRDEALCLASDRGLVTTYRAQVLDAEWAPRRDLPLVGTPSRARLSRDGSLAATTTFVFGDSYANPGQFSTRTTVSRVDGEVVGDLEQFTLVVGGKVVTAVDRNLWGVTFADDDRFYATAASGGRTWLVEGSLTTRRLTALREDAECPSLSPDGTRIAFKKHGDLPPGRWRLAVYDLATGAETLLAETRSVDDQAEWLDDGHVVYGLPRSEEGTATSDIWMTNADGSGAPTLLVPDAWSPSVVFPGGR</sequence>
<keyword evidence="1" id="KW-0812">Transmembrane</keyword>
<gene>
    <name evidence="2" type="ORF">D7193_00065</name>
</gene>
<dbReference type="SUPFAM" id="SSF82171">
    <property type="entry name" value="DPP6 N-terminal domain-like"/>
    <property type="match status" value="1"/>
</dbReference>
<name>A0A3B0A8C3_9ACTN</name>
<dbReference type="RefSeq" id="WP_120777337.1">
    <property type="nucleotide sequence ID" value="NZ_JBHLUP010000003.1"/>
</dbReference>
<keyword evidence="1" id="KW-1133">Transmembrane helix</keyword>
<evidence type="ECO:0000313" key="2">
    <source>
        <dbReference type="EMBL" id="RKN57142.1"/>
    </source>
</evidence>
<accession>A0A3B0A8C3</accession>
<keyword evidence="3" id="KW-1185">Reference proteome</keyword>
<dbReference type="Pfam" id="PF07676">
    <property type="entry name" value="PD40"/>
    <property type="match status" value="1"/>
</dbReference>
<feature type="transmembrane region" description="Helical" evidence="1">
    <location>
        <begin position="12"/>
        <end position="33"/>
    </location>
</feature>
<dbReference type="OrthoDB" id="9808778at2"/>
<evidence type="ECO:0000313" key="3">
    <source>
        <dbReference type="Proteomes" id="UP000279968"/>
    </source>
</evidence>
<dbReference type="InterPro" id="IPR011042">
    <property type="entry name" value="6-blade_b-propeller_TolB-like"/>
</dbReference>
<comment type="caution">
    <text evidence="2">The sequence shown here is derived from an EMBL/GenBank/DDBJ whole genome shotgun (WGS) entry which is preliminary data.</text>
</comment>
<protein>
    <recommendedName>
        <fullName evidence="4">TolB-like translocation protein</fullName>
    </recommendedName>
</protein>
<dbReference type="InterPro" id="IPR011659">
    <property type="entry name" value="WD40"/>
</dbReference>
<keyword evidence="1" id="KW-0472">Membrane</keyword>
<dbReference type="AlphaFoldDB" id="A0A3B0A8C3"/>
<dbReference type="EMBL" id="RBAN01000001">
    <property type="protein sequence ID" value="RKN57142.1"/>
    <property type="molecule type" value="Genomic_DNA"/>
</dbReference>